<protein>
    <submittedName>
        <fullName evidence="1">Uncharacterized protein</fullName>
    </submittedName>
</protein>
<name>A0ACC2U138_9FUNG</name>
<accession>A0ACC2U138</accession>
<sequence>MTTRMTVAPPGRGSHDNDNVSEDITDLTFLQTKSIRNVGLVLQKRLATNACFTRIGARVLVAVNPYVPIEADLDSYVQSLVTPDDQLAPHMYQLAAVVYFHLRRSGIDQSVVFSGDTGSGKSYCLNLFLNFMAAARSKSTKETRLFNNIENIELVLRSFSTAATAYHAEASRVGRYMELQFDARGRTIGVKYLDYLLEKDRVAKVAPGESNFHVFYQMLAGVSSEERSHFHLQDAAHYHYLSGTASPYAPIDLEAQFIALKASLKTLGFNRKSQSQMFQLLASILHLGNIAFVNQGQHNTSEPAVIKNPETLDLAADFLGLLPTTLEGLLTYKSVMIKREMCTVFLDASDAAIQRDDLTKCLYSLLFAWLMEHINSRLCKEAQANFIGLLDLPGFQSKASPESFDTFLVNYSNERLFNYLCFQVFEASNNAYEEDGVQIPLVDYVGNQNAVHLLGKPGSGIVSIIDKQANRAKGPASDAVLMQALARSHGQDPLLELDRTNSLFTIQHFAKSVTYSVSGFMESNRAAIGADFVFTFRGGDDTPVGNPFVAGLFTSDAVATESHPKNSGAIVSAQQPSIPLRQPSMKRERVKTGDGTKAEKPPGAAIQFQMGMDELFDTFDNTEAWFVVCLNANPTRTARRADIDTLALQVERYALHSMATRKEVEYTVCYQHDEFVARYSHVLEAANIDTGLMPIEVLQATKTQFGWESEHMAVGNRFTYLCDGVWRDLEENLSNAERDGFQPTYFGEDTRSFYSDEDYFDRESKISGSQDGDIHLTKAENQLVMDSPDDEDDDKLPKTRTRKSWICFTWCMTWWIPSSFLSCCAGMKLKEVRMAWREKVTLCIIIFLMCTSVVVFIVGINPLICPTRQIFSSYEISSFNTPSKPLVSVNGQVFDLRGLTTHYGTQQAQLTKVYAGNDVSYMFPMQLSSLCQRYDGTAIDETVSLSNTTMGAQDKNAQYHDHRYYRGADYYQPDWYQNAMQRMRLTMKAGDLAVDPTSLAKKAANNYFWVLLNNRVYDLNNYVIGNVYTLTPQSVSAPTTPGYNFMDPNFIDLVRAGSGKDITLAFNKLYAGDSATKAITTQCLNNAFYAGVLDDRQSFRCVFAQYILLALSVFLFAILFVKFLASLQLGSRPEPEDHDKFIICTVPCYTEGEESLRKTIDSLAVLKYDDKRKLLFIIADGMVMGGGNDQPTPRIVLDIVGADPAVDPEPLSFLSLGEGMKQHNMAKVYTGLYECMGHVVPYLVVVKVGKPSERAKPGNRGKRDSQMILMRFFNKVHYDYPMVPLELEMYHQIKNVIGVDPHFYEFVLMVDADTVVMPDSLNRLVSAMLHDTKIMGLCGETALANEKDTWATMIQVYEYFISHHLSKAFESLFGSVTCLPGCFCMYRIRATNNQPLLVNNSVIHEYSENQVDTLHKKNLLHLGEDRYLTTLMLKHFPFFKMTFTPDAKCLTNAPDTWDVLLSQRRRWINSTVHNLLELVFLPRLCGFCCFSMRFVVFMDLLSTVIMPATLGYLCYLIYRLATDSSSVPILSLCFIVAPYAMQMIVFILWRQWQHIGWMIVYLLALPVFAFFIPIYAFWHFDDFSWGNTRVVVGEDGRRKKVLVGANADDGKFDAKAIPTKKWSEYEEELWEAHTEYSQDSRPYRLQQTSGSQLHTPQDNFYAGVNQRSSSHLLASPSQNFPRPDSRSNGNLPDISHTPPPPTSHQRALSPLPMNRPPSQARTYSPDLEADIANAVRHILSTNDLMSITKKQVRDQVALQLNLDMGPYRDLINRCIESQIISQQ</sequence>
<reference evidence="1" key="1">
    <citation type="submission" date="2022-04" db="EMBL/GenBank/DDBJ databases">
        <title>Genome of the entomopathogenic fungus Entomophthora muscae.</title>
        <authorList>
            <person name="Elya C."/>
            <person name="Lovett B.R."/>
            <person name="Lee E."/>
            <person name="Macias A.M."/>
            <person name="Hajek A.E."/>
            <person name="De Bivort B.L."/>
            <person name="Kasson M.T."/>
            <person name="De Fine Licht H.H."/>
            <person name="Stajich J.E."/>
        </authorList>
    </citation>
    <scope>NUCLEOTIDE SEQUENCE</scope>
    <source>
        <strain evidence="1">Berkeley</strain>
    </source>
</reference>
<evidence type="ECO:0000313" key="1">
    <source>
        <dbReference type="EMBL" id="KAJ9080481.1"/>
    </source>
</evidence>
<evidence type="ECO:0000313" key="2">
    <source>
        <dbReference type="Proteomes" id="UP001165960"/>
    </source>
</evidence>
<dbReference type="EMBL" id="QTSX02001553">
    <property type="protein sequence ID" value="KAJ9080481.1"/>
    <property type="molecule type" value="Genomic_DNA"/>
</dbReference>
<proteinExistence type="predicted"/>
<organism evidence="1 2">
    <name type="scientific">Entomophthora muscae</name>
    <dbReference type="NCBI Taxonomy" id="34485"/>
    <lineage>
        <taxon>Eukaryota</taxon>
        <taxon>Fungi</taxon>
        <taxon>Fungi incertae sedis</taxon>
        <taxon>Zoopagomycota</taxon>
        <taxon>Entomophthoromycotina</taxon>
        <taxon>Entomophthoromycetes</taxon>
        <taxon>Entomophthorales</taxon>
        <taxon>Entomophthoraceae</taxon>
        <taxon>Entomophthora</taxon>
    </lineage>
</organism>
<gene>
    <name evidence="1" type="ORF">DSO57_1024517</name>
</gene>
<comment type="caution">
    <text evidence="1">The sequence shown here is derived from an EMBL/GenBank/DDBJ whole genome shotgun (WGS) entry which is preliminary data.</text>
</comment>
<keyword evidence="2" id="KW-1185">Reference proteome</keyword>
<dbReference type="Proteomes" id="UP001165960">
    <property type="component" value="Unassembled WGS sequence"/>
</dbReference>